<dbReference type="Proteomes" id="UP000741360">
    <property type="component" value="Unassembled WGS sequence"/>
</dbReference>
<evidence type="ECO:0000313" key="6">
    <source>
        <dbReference type="Proteomes" id="UP000741360"/>
    </source>
</evidence>
<evidence type="ECO:0000256" key="2">
    <source>
        <dbReference type="ARBA" id="ARBA00022679"/>
    </source>
</evidence>
<dbReference type="Pfam" id="PF13847">
    <property type="entry name" value="Methyltransf_31"/>
    <property type="match status" value="1"/>
</dbReference>
<dbReference type="GO" id="GO:0032259">
    <property type="term" value="P:methylation"/>
    <property type="evidence" value="ECO:0007669"/>
    <property type="project" value="UniProtKB-KW"/>
</dbReference>
<feature type="domain" description="Methyltransferase" evidence="4">
    <location>
        <begin position="64"/>
        <end position="184"/>
    </location>
</feature>
<sequence>MKNLIRFLPLIFVVGLLSTIQIIPPGWQSEAFQAQSEPPVLAPFEPTPMEVVIPMLILADIRAGDVLYDLGSGDGRIVIAAAKRYGIRGVGVEIDPELVRESREKARKERVEHLVEFRLQDALTVDLSAATIVTLYLYPDANLLLRPILRKQLRAGARVVSHDFDMGDWKPDKSEKLKDNQGENHTIYLWRIKK</sequence>
<dbReference type="InterPro" id="IPR026170">
    <property type="entry name" value="FAM173A/B"/>
</dbReference>
<dbReference type="InterPro" id="IPR025714">
    <property type="entry name" value="Methyltranfer_dom"/>
</dbReference>
<dbReference type="Gene3D" id="3.40.50.150">
    <property type="entry name" value="Vaccinia Virus protein VP39"/>
    <property type="match status" value="1"/>
</dbReference>
<dbReference type="GO" id="GO:0016279">
    <property type="term" value="F:protein-lysine N-methyltransferase activity"/>
    <property type="evidence" value="ECO:0007669"/>
    <property type="project" value="InterPro"/>
</dbReference>
<keyword evidence="1 5" id="KW-0489">Methyltransferase</keyword>
<protein>
    <submittedName>
        <fullName evidence="5">Class I SAM-dependent methyltransferase</fullName>
    </submittedName>
</protein>
<dbReference type="CDD" id="cd02440">
    <property type="entry name" value="AdoMet_MTases"/>
    <property type="match status" value="1"/>
</dbReference>
<organism evidence="5 6">
    <name type="scientific">Tectimicrobiota bacterium</name>
    <dbReference type="NCBI Taxonomy" id="2528274"/>
    <lineage>
        <taxon>Bacteria</taxon>
        <taxon>Pseudomonadati</taxon>
        <taxon>Nitrospinota/Tectimicrobiota group</taxon>
        <taxon>Candidatus Tectimicrobiota</taxon>
    </lineage>
</organism>
<reference evidence="5" key="1">
    <citation type="submission" date="2020-07" db="EMBL/GenBank/DDBJ databases">
        <title>Huge and variable diversity of episymbiotic CPR bacteria and DPANN archaea in groundwater ecosystems.</title>
        <authorList>
            <person name="He C.Y."/>
            <person name="Keren R."/>
            <person name="Whittaker M."/>
            <person name="Farag I.F."/>
            <person name="Doudna J."/>
            <person name="Cate J.H.D."/>
            <person name="Banfield J.F."/>
        </authorList>
    </citation>
    <scope>NUCLEOTIDE SEQUENCE</scope>
    <source>
        <strain evidence="5">NC_groundwater_717_Ag_S-0.2um_59_8</strain>
    </source>
</reference>
<proteinExistence type="predicted"/>
<dbReference type="PANTHER" id="PTHR13610">
    <property type="entry name" value="METHYLTRANSFERASE DOMAIN-CONTAINING PROTEIN"/>
    <property type="match status" value="1"/>
</dbReference>
<evidence type="ECO:0000259" key="4">
    <source>
        <dbReference type="Pfam" id="PF13847"/>
    </source>
</evidence>
<dbReference type="InterPro" id="IPR029063">
    <property type="entry name" value="SAM-dependent_MTases_sf"/>
</dbReference>
<comment type="caution">
    <text evidence="5">The sequence shown here is derived from an EMBL/GenBank/DDBJ whole genome shotgun (WGS) entry which is preliminary data.</text>
</comment>
<evidence type="ECO:0000313" key="5">
    <source>
        <dbReference type="EMBL" id="MBI3014846.1"/>
    </source>
</evidence>
<evidence type="ECO:0000256" key="1">
    <source>
        <dbReference type="ARBA" id="ARBA00022603"/>
    </source>
</evidence>
<dbReference type="PANTHER" id="PTHR13610:SF11">
    <property type="entry name" value="METHYLTRANSFERASE DOMAIN-CONTAINING PROTEIN"/>
    <property type="match status" value="1"/>
</dbReference>
<gene>
    <name evidence="5" type="ORF">HYY65_07280</name>
</gene>
<dbReference type="EMBL" id="JACPSX010000133">
    <property type="protein sequence ID" value="MBI3014846.1"/>
    <property type="molecule type" value="Genomic_DNA"/>
</dbReference>
<dbReference type="SUPFAM" id="SSF53335">
    <property type="entry name" value="S-adenosyl-L-methionine-dependent methyltransferases"/>
    <property type="match status" value="1"/>
</dbReference>
<dbReference type="AlphaFoldDB" id="A0A932M1H9"/>
<keyword evidence="3" id="KW-0949">S-adenosyl-L-methionine</keyword>
<name>A0A932M1H9_UNCTE</name>
<keyword evidence="2" id="KW-0808">Transferase</keyword>
<evidence type="ECO:0000256" key="3">
    <source>
        <dbReference type="ARBA" id="ARBA00022691"/>
    </source>
</evidence>
<accession>A0A932M1H9</accession>